<feature type="transmembrane region" description="Helical" evidence="7">
    <location>
        <begin position="76"/>
        <end position="98"/>
    </location>
</feature>
<proteinExistence type="inferred from homology"/>
<organism evidence="8 9">
    <name type="scientific">Ciceribacter thiooxidans</name>
    <dbReference type="NCBI Taxonomy" id="1969821"/>
    <lineage>
        <taxon>Bacteria</taxon>
        <taxon>Pseudomonadati</taxon>
        <taxon>Pseudomonadota</taxon>
        <taxon>Alphaproteobacteria</taxon>
        <taxon>Hyphomicrobiales</taxon>
        <taxon>Rhizobiaceae</taxon>
        <taxon>Ciceribacter</taxon>
    </lineage>
</organism>
<keyword evidence="5 7" id="KW-1133">Transmembrane helix</keyword>
<dbReference type="Pfam" id="PF07681">
    <property type="entry name" value="DoxX"/>
    <property type="match status" value="1"/>
</dbReference>
<feature type="transmembrane region" description="Helical" evidence="7">
    <location>
        <begin position="12"/>
        <end position="31"/>
    </location>
</feature>
<keyword evidence="9" id="KW-1185">Reference proteome</keyword>
<feature type="transmembrane region" description="Helical" evidence="7">
    <location>
        <begin position="110"/>
        <end position="129"/>
    </location>
</feature>
<sequence length="140" mass="15089">MFPITSSDYAGLVLRLSLGLMYLSHSILLKFVTYGLDGTAMFFVHVGLPGWLAYMTFVAEAAGGILLVLGIQTRWVALALTPALAGAIIWVHGANGWVFTAPNGGWEYPAFLLAISIVQFLLGDGAFALSRSRTFEFSRG</sequence>
<keyword evidence="3" id="KW-1003">Cell membrane</keyword>
<dbReference type="Proteomes" id="UP001595647">
    <property type="component" value="Unassembled WGS sequence"/>
</dbReference>
<dbReference type="PANTHER" id="PTHR33452:SF1">
    <property type="entry name" value="INNER MEMBRANE PROTEIN YPHA-RELATED"/>
    <property type="match status" value="1"/>
</dbReference>
<comment type="subcellular location">
    <subcellularLocation>
        <location evidence="1">Cell membrane</location>
        <topology evidence="1">Multi-pass membrane protein</topology>
    </subcellularLocation>
</comment>
<accession>A0ABV7HWX1</accession>
<evidence type="ECO:0000313" key="9">
    <source>
        <dbReference type="Proteomes" id="UP001595647"/>
    </source>
</evidence>
<evidence type="ECO:0000256" key="7">
    <source>
        <dbReference type="SAM" id="Phobius"/>
    </source>
</evidence>
<evidence type="ECO:0000256" key="2">
    <source>
        <dbReference type="ARBA" id="ARBA00006679"/>
    </source>
</evidence>
<evidence type="ECO:0000256" key="6">
    <source>
        <dbReference type="ARBA" id="ARBA00023136"/>
    </source>
</evidence>
<keyword evidence="4 7" id="KW-0812">Transmembrane</keyword>
<dbReference type="InterPro" id="IPR051907">
    <property type="entry name" value="DoxX-like_oxidoreductase"/>
</dbReference>
<dbReference type="InterPro" id="IPR032808">
    <property type="entry name" value="DoxX"/>
</dbReference>
<evidence type="ECO:0000256" key="4">
    <source>
        <dbReference type="ARBA" id="ARBA00022692"/>
    </source>
</evidence>
<dbReference type="EMBL" id="JBHRTG010000006">
    <property type="protein sequence ID" value="MFC3162909.1"/>
    <property type="molecule type" value="Genomic_DNA"/>
</dbReference>
<protein>
    <submittedName>
        <fullName evidence="8">DoxX family protein</fullName>
    </submittedName>
</protein>
<name>A0ABV7HWX1_9HYPH</name>
<reference evidence="9" key="1">
    <citation type="journal article" date="2019" name="Int. J. Syst. Evol. Microbiol.">
        <title>The Global Catalogue of Microorganisms (GCM) 10K type strain sequencing project: providing services to taxonomists for standard genome sequencing and annotation.</title>
        <authorList>
            <consortium name="The Broad Institute Genomics Platform"/>
            <consortium name="The Broad Institute Genome Sequencing Center for Infectious Disease"/>
            <person name="Wu L."/>
            <person name="Ma J."/>
        </authorList>
    </citation>
    <scope>NUCLEOTIDE SEQUENCE [LARGE SCALE GENOMIC DNA]</scope>
    <source>
        <strain evidence="9">KCTC 52231</strain>
    </source>
</reference>
<keyword evidence="6 7" id="KW-0472">Membrane</keyword>
<dbReference type="PANTHER" id="PTHR33452">
    <property type="entry name" value="OXIDOREDUCTASE CATD-RELATED"/>
    <property type="match status" value="1"/>
</dbReference>
<comment type="similarity">
    <text evidence="2">Belongs to the DoxX family.</text>
</comment>
<evidence type="ECO:0000256" key="3">
    <source>
        <dbReference type="ARBA" id="ARBA00022475"/>
    </source>
</evidence>
<feature type="transmembrane region" description="Helical" evidence="7">
    <location>
        <begin position="51"/>
        <end position="69"/>
    </location>
</feature>
<dbReference type="RefSeq" id="WP_182307871.1">
    <property type="nucleotide sequence ID" value="NZ_CP059897.1"/>
</dbReference>
<evidence type="ECO:0000313" key="8">
    <source>
        <dbReference type="EMBL" id="MFC3162909.1"/>
    </source>
</evidence>
<comment type="caution">
    <text evidence="8">The sequence shown here is derived from an EMBL/GenBank/DDBJ whole genome shotgun (WGS) entry which is preliminary data.</text>
</comment>
<evidence type="ECO:0000256" key="1">
    <source>
        <dbReference type="ARBA" id="ARBA00004651"/>
    </source>
</evidence>
<evidence type="ECO:0000256" key="5">
    <source>
        <dbReference type="ARBA" id="ARBA00022989"/>
    </source>
</evidence>
<gene>
    <name evidence="8" type="ORF">ACFOHV_06405</name>
</gene>